<evidence type="ECO:0000313" key="2">
    <source>
        <dbReference type="EMBL" id="CAE2300230.1"/>
    </source>
</evidence>
<dbReference type="Pfam" id="PF01323">
    <property type="entry name" value="DSBA"/>
    <property type="match status" value="1"/>
</dbReference>
<sequence>MAMFGEADYQVTWYPFFLNPRASKTPVDKKEYYEKKFGKERVEPMFRRLKMVGEAEGITFADGGTTGHTLQSHRLIHFAQGKGKGDEMIERVFKGFFEETKCLQSNDELSALASDIGLDQEETKTFLESNEGVEEVLQQAEQMRSKYGVTGVPFFVVNDRFSFSGAQDPQYMVSVFQKVLS</sequence>
<dbReference type="PANTHER" id="PTHR13887:SF41">
    <property type="entry name" value="THIOREDOXIN SUPERFAMILY PROTEIN"/>
    <property type="match status" value="1"/>
</dbReference>
<dbReference type="GO" id="GO:0016491">
    <property type="term" value="F:oxidoreductase activity"/>
    <property type="evidence" value="ECO:0007669"/>
    <property type="project" value="InterPro"/>
</dbReference>
<dbReference type="PANTHER" id="PTHR13887">
    <property type="entry name" value="GLUTATHIONE S-TRANSFERASE KAPPA"/>
    <property type="match status" value="1"/>
</dbReference>
<evidence type="ECO:0000259" key="1">
    <source>
        <dbReference type="Pfam" id="PF01323"/>
    </source>
</evidence>
<name>A0A7S4NPE3_9EUKA</name>
<dbReference type="AlphaFoldDB" id="A0A7S4NPE3"/>
<dbReference type="SUPFAM" id="SSF52833">
    <property type="entry name" value="Thioredoxin-like"/>
    <property type="match status" value="1"/>
</dbReference>
<proteinExistence type="predicted"/>
<accession>A0A7S4NPE3</accession>
<organism evidence="2">
    <name type="scientific">Paramoeba aestuarina</name>
    <dbReference type="NCBI Taxonomy" id="180227"/>
    <lineage>
        <taxon>Eukaryota</taxon>
        <taxon>Amoebozoa</taxon>
        <taxon>Discosea</taxon>
        <taxon>Flabellinia</taxon>
        <taxon>Dactylopodida</taxon>
        <taxon>Paramoebidae</taxon>
        <taxon>Paramoeba</taxon>
    </lineage>
</organism>
<dbReference type="CDD" id="cd03024">
    <property type="entry name" value="DsbA_FrnE"/>
    <property type="match status" value="1"/>
</dbReference>
<gene>
    <name evidence="2" type="ORF">NAES01612_LOCUS8901</name>
</gene>
<dbReference type="InterPro" id="IPR036249">
    <property type="entry name" value="Thioredoxin-like_sf"/>
</dbReference>
<protein>
    <recommendedName>
        <fullName evidence="1">DSBA-like thioredoxin domain-containing protein</fullName>
    </recommendedName>
</protein>
<dbReference type="EMBL" id="HBKR01013428">
    <property type="protein sequence ID" value="CAE2300230.1"/>
    <property type="molecule type" value="Transcribed_RNA"/>
</dbReference>
<reference evidence="2" key="1">
    <citation type="submission" date="2021-01" db="EMBL/GenBank/DDBJ databases">
        <authorList>
            <person name="Corre E."/>
            <person name="Pelletier E."/>
            <person name="Niang G."/>
            <person name="Scheremetjew M."/>
            <person name="Finn R."/>
            <person name="Kale V."/>
            <person name="Holt S."/>
            <person name="Cochrane G."/>
            <person name="Meng A."/>
            <person name="Brown T."/>
            <person name="Cohen L."/>
        </authorList>
    </citation>
    <scope>NUCLEOTIDE SEQUENCE</scope>
    <source>
        <strain evidence="2">SoJaBio B1-5/56/2</strain>
    </source>
</reference>
<dbReference type="Gene3D" id="3.40.30.10">
    <property type="entry name" value="Glutaredoxin"/>
    <property type="match status" value="1"/>
</dbReference>
<feature type="domain" description="DSBA-like thioredoxin" evidence="1">
    <location>
        <begin position="8"/>
        <end position="174"/>
    </location>
</feature>
<dbReference type="InterPro" id="IPR001853">
    <property type="entry name" value="DSBA-like_thioredoxin_dom"/>
</dbReference>